<evidence type="ECO:0000256" key="4">
    <source>
        <dbReference type="ARBA" id="ARBA00022643"/>
    </source>
</evidence>
<evidence type="ECO:0000313" key="9">
    <source>
        <dbReference type="Proteomes" id="UP000272193"/>
    </source>
</evidence>
<keyword evidence="4" id="KW-0288">FMN</keyword>
<evidence type="ECO:0000259" key="7">
    <source>
        <dbReference type="Pfam" id="PF00881"/>
    </source>
</evidence>
<organism evidence="8 9">
    <name type="scientific">Tibeticola sediminis</name>
    <dbReference type="NCBI Taxonomy" id="1917811"/>
    <lineage>
        <taxon>Bacteria</taxon>
        <taxon>Pseudomonadati</taxon>
        <taxon>Pseudomonadota</taxon>
        <taxon>Betaproteobacteria</taxon>
        <taxon>Burkholderiales</taxon>
        <taxon>Comamonadaceae</taxon>
        <taxon>Tibeticola</taxon>
    </lineage>
</organism>
<comment type="cofactor">
    <cofactor evidence="1">
        <name>FMN</name>
        <dbReference type="ChEBI" id="CHEBI:58210"/>
    </cofactor>
</comment>
<keyword evidence="6" id="KW-0560">Oxidoreductase</keyword>
<protein>
    <submittedName>
        <fullName evidence="8">Nitroreductase</fullName>
    </submittedName>
</protein>
<name>A0A3N4USR6_9BURK</name>
<evidence type="ECO:0000256" key="1">
    <source>
        <dbReference type="ARBA" id="ARBA00001917"/>
    </source>
</evidence>
<accession>A0A3N4USR6</accession>
<dbReference type="Pfam" id="PF00881">
    <property type="entry name" value="Nitroreductase"/>
    <property type="match status" value="1"/>
</dbReference>
<feature type="domain" description="Nitroreductase" evidence="7">
    <location>
        <begin position="22"/>
        <end position="200"/>
    </location>
</feature>
<dbReference type="OrthoDB" id="9809288at2"/>
<dbReference type="InterPro" id="IPR033878">
    <property type="entry name" value="NfsB-like"/>
</dbReference>
<dbReference type="InterPro" id="IPR029479">
    <property type="entry name" value="Nitroreductase"/>
</dbReference>
<keyword evidence="5" id="KW-0521">NADP</keyword>
<dbReference type="Proteomes" id="UP000272193">
    <property type="component" value="Unassembled WGS sequence"/>
</dbReference>
<gene>
    <name evidence="8" type="ORF">EDC62_0894</name>
</gene>
<dbReference type="PANTHER" id="PTHR43673">
    <property type="entry name" value="NAD(P)H NITROREDUCTASE YDGI-RELATED"/>
    <property type="match status" value="1"/>
</dbReference>
<dbReference type="InterPro" id="IPR000415">
    <property type="entry name" value="Nitroreductase-like"/>
</dbReference>
<dbReference type="RefSeq" id="WP_124220847.1">
    <property type="nucleotide sequence ID" value="NZ_RKQL01000001.1"/>
</dbReference>
<keyword evidence="3" id="KW-0285">Flavoprotein</keyword>
<dbReference type="Gene3D" id="3.40.109.10">
    <property type="entry name" value="NADH Oxidase"/>
    <property type="match status" value="1"/>
</dbReference>
<proteinExistence type="inferred from homology"/>
<reference evidence="8 9" key="1">
    <citation type="submission" date="2018-11" db="EMBL/GenBank/DDBJ databases">
        <title>Genomic Encyclopedia of Type Strains, Phase IV (KMG-IV): sequencing the most valuable type-strain genomes for metagenomic binning, comparative biology and taxonomic classification.</title>
        <authorList>
            <person name="Goeker M."/>
        </authorList>
    </citation>
    <scope>NUCLEOTIDE SEQUENCE [LARGE SCALE GENOMIC DNA]</scope>
    <source>
        <strain evidence="8 9">DSM 101684</strain>
    </source>
</reference>
<comment type="similarity">
    <text evidence="2">Belongs to the nitroreductase family.</text>
</comment>
<dbReference type="SUPFAM" id="SSF55469">
    <property type="entry name" value="FMN-dependent nitroreductase-like"/>
    <property type="match status" value="1"/>
</dbReference>
<comment type="caution">
    <text evidence="8">The sequence shown here is derived from an EMBL/GenBank/DDBJ whole genome shotgun (WGS) entry which is preliminary data.</text>
</comment>
<dbReference type="CDD" id="cd02149">
    <property type="entry name" value="NfsB-like"/>
    <property type="match status" value="1"/>
</dbReference>
<evidence type="ECO:0000256" key="5">
    <source>
        <dbReference type="ARBA" id="ARBA00022857"/>
    </source>
</evidence>
<sequence>MPVLSSSTPSTATTAEPLLERLRWRYATKAMDPSKPVPAEKVERILEAARLAPTSSGLQPYEIIVVTNPAIREQIRPIAWNQAQITDGSHLLVFAAWDDYTPERINHMFDLTNEVRGFKNEGWENYRQMLLATYPQRGAELNFQHAARQAYIGLGVALVAAAFEGVDATPMEGFDPAALDQILDLRARGLRSVAMLPLGYRLEKKDWLVKLEKVRRPRSAFVTELN</sequence>
<dbReference type="EMBL" id="RKQL01000001">
    <property type="protein sequence ID" value="RPE73183.1"/>
    <property type="molecule type" value="Genomic_DNA"/>
</dbReference>
<evidence type="ECO:0000256" key="2">
    <source>
        <dbReference type="ARBA" id="ARBA00007118"/>
    </source>
</evidence>
<keyword evidence="9" id="KW-1185">Reference proteome</keyword>
<dbReference type="AlphaFoldDB" id="A0A3N4USR6"/>
<evidence type="ECO:0000313" key="8">
    <source>
        <dbReference type="EMBL" id="RPE73183.1"/>
    </source>
</evidence>
<evidence type="ECO:0000256" key="6">
    <source>
        <dbReference type="ARBA" id="ARBA00023002"/>
    </source>
</evidence>
<dbReference type="GO" id="GO:0016491">
    <property type="term" value="F:oxidoreductase activity"/>
    <property type="evidence" value="ECO:0007669"/>
    <property type="project" value="UniProtKB-KW"/>
</dbReference>
<dbReference type="PANTHER" id="PTHR43673:SF2">
    <property type="entry name" value="NITROREDUCTASE"/>
    <property type="match status" value="1"/>
</dbReference>
<evidence type="ECO:0000256" key="3">
    <source>
        <dbReference type="ARBA" id="ARBA00022630"/>
    </source>
</evidence>